<sequence length="49" mass="5522">MSRQYCTKLIVYSLASLYGCESYDCLNNLGFPSSQFLTIKSDGGNYELQ</sequence>
<evidence type="ECO:0008006" key="2">
    <source>
        <dbReference type="Google" id="ProtNLM"/>
    </source>
</evidence>
<accession>A0A2P0ZG74</accession>
<name>A0A2P0ZG74_9CYAN</name>
<dbReference type="EMBL" id="MG373766">
    <property type="protein sequence ID" value="AVH79453.1"/>
    <property type="molecule type" value="Genomic_DNA"/>
</dbReference>
<reference evidence="1" key="1">
    <citation type="journal article" date="2018" name="Science">
        <title>Natural noncanonical protein splicing yields products with diverse ?-amino acid residues.</title>
        <authorList>
            <person name="Morinaka B.I."/>
            <person name="Lakis E."/>
            <person name="Verest M."/>
            <person name="Helf M.J."/>
            <person name="Scalvenzi T."/>
            <person name="Vagstad A.L."/>
            <person name="Sims J."/>
            <person name="Sunagawa S."/>
            <person name="Gugger M."/>
            <person name="Piel J."/>
        </authorList>
    </citation>
    <scope>NUCLEOTIDE SEQUENCE</scope>
    <source>
        <strain evidence="1">PCC 7415</strain>
    </source>
</reference>
<proteinExistence type="predicted"/>
<protein>
    <recommendedName>
        <fullName evidence="2">Lipoprotein</fullName>
    </recommendedName>
</protein>
<organism evidence="1">
    <name type="scientific">[Tolypothrix] sp. PCC 7415</name>
    <dbReference type="NCBI Taxonomy" id="373957"/>
    <lineage>
        <taxon>Bacteria</taxon>
        <taxon>Bacillati</taxon>
        <taxon>Cyanobacteriota</taxon>
        <taxon>Cyanophyceae</taxon>
        <taxon>Nostocales</taxon>
        <taxon>Fortieaceae</taxon>
        <taxon>Roholtiella</taxon>
    </lineage>
</organism>
<evidence type="ECO:0000313" key="1">
    <source>
        <dbReference type="EMBL" id="AVH79453.1"/>
    </source>
</evidence>
<dbReference type="AlphaFoldDB" id="A0A2P0ZG74"/>
<dbReference type="PROSITE" id="PS51257">
    <property type="entry name" value="PROKAR_LIPOPROTEIN"/>
    <property type="match status" value="1"/>
</dbReference>